<feature type="compositionally biased region" description="Low complexity" evidence="1">
    <location>
        <begin position="240"/>
        <end position="249"/>
    </location>
</feature>
<dbReference type="InterPro" id="IPR000608">
    <property type="entry name" value="UBC"/>
</dbReference>
<sequence length="285" mass="30473">MAAPGAFNPNLPSVKRILQETRELELEPSDQFRAAPLEDNLFEWHFTVRGPDGTPFEGGRYHGRLLMPADYPFKPPTIMMLTPNGRFEVRKRICLSISDFHPEQWQPAWGVRTIMTALIAFFPSPADGAIGGLDYTAAERERLAVRSAAWHCEMCGERMAAFRSGARQAAAEVRRAAAPADAPAAADAADGGSAGDDLARALDVARDDVEVDRARGARVAAPAAGERSRSEAHTQAPGPSDANACSAPASAAAGASQPMDRLLHHLAILLFATIATLVLNKVLNA</sequence>
<dbReference type="AlphaFoldDB" id="A0A8J6C2I1"/>
<dbReference type="Pfam" id="PF00179">
    <property type="entry name" value="UQ_con"/>
    <property type="match status" value="1"/>
</dbReference>
<feature type="transmembrane region" description="Helical" evidence="2">
    <location>
        <begin position="262"/>
        <end position="283"/>
    </location>
</feature>
<gene>
    <name evidence="4" type="ORF">KFE25_004362</name>
</gene>
<dbReference type="Proteomes" id="UP000751190">
    <property type="component" value="Unassembled WGS sequence"/>
</dbReference>
<keyword evidence="2" id="KW-0472">Membrane</keyword>
<dbReference type="InterPro" id="IPR050113">
    <property type="entry name" value="Ub_conjugating_enzyme"/>
</dbReference>
<evidence type="ECO:0000313" key="4">
    <source>
        <dbReference type="EMBL" id="KAG8458484.1"/>
    </source>
</evidence>
<evidence type="ECO:0000259" key="3">
    <source>
        <dbReference type="PROSITE" id="PS50127"/>
    </source>
</evidence>
<evidence type="ECO:0000313" key="5">
    <source>
        <dbReference type="Proteomes" id="UP000751190"/>
    </source>
</evidence>
<dbReference type="PROSITE" id="PS50127">
    <property type="entry name" value="UBC_2"/>
    <property type="match status" value="1"/>
</dbReference>
<feature type="domain" description="UBC core" evidence="3">
    <location>
        <begin position="12"/>
        <end position="161"/>
    </location>
</feature>
<keyword evidence="5" id="KW-1185">Reference proteome</keyword>
<organism evidence="4 5">
    <name type="scientific">Diacronema lutheri</name>
    <name type="common">Unicellular marine alga</name>
    <name type="synonym">Monochrysis lutheri</name>
    <dbReference type="NCBI Taxonomy" id="2081491"/>
    <lineage>
        <taxon>Eukaryota</taxon>
        <taxon>Haptista</taxon>
        <taxon>Haptophyta</taxon>
        <taxon>Pavlovophyceae</taxon>
        <taxon>Pavlovales</taxon>
        <taxon>Pavlovaceae</taxon>
        <taxon>Diacronema</taxon>
    </lineage>
</organism>
<dbReference type="PANTHER" id="PTHR24067">
    <property type="entry name" value="UBIQUITIN-CONJUGATING ENZYME E2"/>
    <property type="match status" value="1"/>
</dbReference>
<evidence type="ECO:0000256" key="2">
    <source>
        <dbReference type="SAM" id="Phobius"/>
    </source>
</evidence>
<feature type="region of interest" description="Disordered" evidence="1">
    <location>
        <begin position="213"/>
        <end position="249"/>
    </location>
</feature>
<protein>
    <recommendedName>
        <fullName evidence="3">UBC core domain-containing protein</fullName>
    </recommendedName>
</protein>
<dbReference type="InterPro" id="IPR016135">
    <property type="entry name" value="UBQ-conjugating_enzyme/RWD"/>
</dbReference>
<dbReference type="OrthoDB" id="1158011at2759"/>
<comment type="caution">
    <text evidence="4">The sequence shown here is derived from an EMBL/GenBank/DDBJ whole genome shotgun (WGS) entry which is preliminary data.</text>
</comment>
<dbReference type="FunFam" id="3.10.110.10:FF:000086">
    <property type="entry name" value="Ubiquitin-conjugating enzyme E2 J1"/>
    <property type="match status" value="1"/>
</dbReference>
<dbReference type="SUPFAM" id="SSF54495">
    <property type="entry name" value="UBC-like"/>
    <property type="match status" value="1"/>
</dbReference>
<reference evidence="4" key="1">
    <citation type="submission" date="2021-05" db="EMBL/GenBank/DDBJ databases">
        <title>The genome of the haptophyte Pavlova lutheri (Diacronema luteri, Pavlovales) - a model for lipid biosynthesis in eukaryotic algae.</title>
        <authorList>
            <person name="Hulatt C.J."/>
            <person name="Posewitz M.C."/>
        </authorList>
    </citation>
    <scope>NUCLEOTIDE SEQUENCE</scope>
    <source>
        <strain evidence="4">NIVA-4/92</strain>
    </source>
</reference>
<keyword evidence="2" id="KW-0812">Transmembrane</keyword>
<dbReference type="EMBL" id="JAGTXO010000051">
    <property type="protein sequence ID" value="KAG8458484.1"/>
    <property type="molecule type" value="Genomic_DNA"/>
</dbReference>
<accession>A0A8J6C2I1</accession>
<dbReference type="Gene3D" id="3.10.110.10">
    <property type="entry name" value="Ubiquitin Conjugating Enzyme"/>
    <property type="match status" value="1"/>
</dbReference>
<keyword evidence="2" id="KW-1133">Transmembrane helix</keyword>
<evidence type="ECO:0000256" key="1">
    <source>
        <dbReference type="SAM" id="MobiDB-lite"/>
    </source>
</evidence>
<dbReference type="CDD" id="cd23799">
    <property type="entry name" value="UBCc_UBE2J"/>
    <property type="match status" value="1"/>
</dbReference>
<name>A0A8J6C2I1_DIALT</name>
<proteinExistence type="predicted"/>
<dbReference type="SMART" id="SM00212">
    <property type="entry name" value="UBCc"/>
    <property type="match status" value="1"/>
</dbReference>